<keyword evidence="2 4" id="KW-0479">Metal-binding</keyword>
<dbReference type="PROSITE" id="PS01344">
    <property type="entry name" value="FRATAXIN_1"/>
    <property type="match status" value="1"/>
</dbReference>
<dbReference type="GO" id="GO:0008199">
    <property type="term" value="F:ferric iron binding"/>
    <property type="evidence" value="ECO:0007669"/>
    <property type="project" value="InterPro"/>
</dbReference>
<accession>A0A520MHK0</accession>
<comment type="similarity">
    <text evidence="1 4">Belongs to the frataxin family.</text>
</comment>
<keyword evidence="3 4" id="KW-0408">Iron</keyword>
<comment type="caution">
    <text evidence="5">The sequence shown here is derived from an EMBL/GenBank/DDBJ whole genome shotgun (WGS) entry which is preliminary data.</text>
</comment>
<dbReference type="InterPro" id="IPR047584">
    <property type="entry name" value="CyaY"/>
</dbReference>
<dbReference type="GO" id="GO:0016226">
    <property type="term" value="P:iron-sulfur cluster assembly"/>
    <property type="evidence" value="ECO:0007669"/>
    <property type="project" value="UniProtKB-UniRule"/>
</dbReference>
<dbReference type="InterPro" id="IPR020895">
    <property type="entry name" value="Frataxin_CS"/>
</dbReference>
<dbReference type="GO" id="GO:0005737">
    <property type="term" value="C:cytoplasm"/>
    <property type="evidence" value="ECO:0007669"/>
    <property type="project" value="UniProtKB-ARBA"/>
</dbReference>
<dbReference type="AlphaFoldDB" id="A0A520MHK0"/>
<evidence type="ECO:0000256" key="1">
    <source>
        <dbReference type="ARBA" id="ARBA00008183"/>
    </source>
</evidence>
<sequence>MKEAEFNQIADDLMFFIEETIDNSGVDIDYENTAGMLTLTCDLNGSQIILSRQPAMREIWLAAQSGGFHFKLKADQPNGQGQWRNTVSGELLSAMLGDACESQSNQSIKFDF</sequence>
<dbReference type="Pfam" id="PF01491">
    <property type="entry name" value="Frataxin_Cyay"/>
    <property type="match status" value="1"/>
</dbReference>
<dbReference type="NCBIfam" id="TIGR03421">
    <property type="entry name" value="FeS_CyaY"/>
    <property type="match status" value="1"/>
</dbReference>
<dbReference type="InterPro" id="IPR036524">
    <property type="entry name" value="Frataxin/CyaY_sf"/>
</dbReference>
<dbReference type="SUPFAM" id="SSF55387">
    <property type="entry name" value="Frataxin/Nqo15-like"/>
    <property type="match status" value="1"/>
</dbReference>
<evidence type="ECO:0000313" key="6">
    <source>
        <dbReference type="Proteomes" id="UP000315889"/>
    </source>
</evidence>
<evidence type="ECO:0000256" key="4">
    <source>
        <dbReference type="HAMAP-Rule" id="MF_00142"/>
    </source>
</evidence>
<dbReference type="EMBL" id="SHBP01000003">
    <property type="protein sequence ID" value="RZO20694.1"/>
    <property type="molecule type" value="Genomic_DNA"/>
</dbReference>
<dbReference type="PROSITE" id="PS50810">
    <property type="entry name" value="FRATAXIN_2"/>
    <property type="match status" value="1"/>
</dbReference>
<dbReference type="Gene3D" id="3.30.920.10">
    <property type="entry name" value="Frataxin/CyaY"/>
    <property type="match status" value="1"/>
</dbReference>
<proteinExistence type="inferred from homology"/>
<evidence type="ECO:0000313" key="5">
    <source>
        <dbReference type="EMBL" id="RZO20694.1"/>
    </source>
</evidence>
<organism evidence="5 6">
    <name type="scientific">SAR92 clade bacterium</name>
    <dbReference type="NCBI Taxonomy" id="2315479"/>
    <lineage>
        <taxon>Bacteria</taxon>
        <taxon>Pseudomonadati</taxon>
        <taxon>Pseudomonadota</taxon>
        <taxon>Gammaproteobacteria</taxon>
        <taxon>Cellvibrionales</taxon>
        <taxon>Porticoccaceae</taxon>
        <taxon>SAR92 clade</taxon>
    </lineage>
</organism>
<dbReference type="InterPro" id="IPR002908">
    <property type="entry name" value="Frataxin/CyaY"/>
</dbReference>
<evidence type="ECO:0000256" key="2">
    <source>
        <dbReference type="ARBA" id="ARBA00022723"/>
    </source>
</evidence>
<protein>
    <recommendedName>
        <fullName evidence="4">Iron-sulfur cluster assembly protein CyaY</fullName>
    </recommendedName>
</protein>
<name>A0A520MHK0_9GAMM</name>
<evidence type="ECO:0000256" key="3">
    <source>
        <dbReference type="ARBA" id="ARBA00023004"/>
    </source>
</evidence>
<gene>
    <name evidence="4 5" type="primary">cyaY</name>
    <name evidence="5" type="ORF">EVB03_03005</name>
</gene>
<dbReference type="HAMAP" id="MF_00142">
    <property type="entry name" value="CyaY"/>
    <property type="match status" value="1"/>
</dbReference>
<dbReference type="SMART" id="SM01219">
    <property type="entry name" value="Frataxin_Cyay"/>
    <property type="match status" value="1"/>
</dbReference>
<reference evidence="5 6" key="1">
    <citation type="submission" date="2019-02" db="EMBL/GenBank/DDBJ databases">
        <title>Prokaryotic population dynamics and viral predation in marine succession experiment using metagenomics: the confinement effect.</title>
        <authorList>
            <person name="Haro-Moreno J.M."/>
            <person name="Rodriguez-Valera F."/>
            <person name="Lopez-Perez M."/>
        </authorList>
    </citation>
    <scope>NUCLEOTIDE SEQUENCE [LARGE SCALE GENOMIC DNA]</scope>
    <source>
        <strain evidence="5">MED-G170</strain>
    </source>
</reference>
<dbReference type="Proteomes" id="UP000315889">
    <property type="component" value="Unassembled WGS sequence"/>
</dbReference>
<comment type="function">
    <text evidence="4">Involved in iron-sulfur (Fe-S) cluster assembly. May act as a regulator of Fe-S biogenesis.</text>
</comment>